<evidence type="ECO:0000256" key="1">
    <source>
        <dbReference type="ARBA" id="ARBA00001946"/>
    </source>
</evidence>
<dbReference type="GO" id="GO:0046872">
    <property type="term" value="F:metal ion binding"/>
    <property type="evidence" value="ECO:0007669"/>
    <property type="project" value="UniProtKB-KW"/>
</dbReference>
<dbReference type="EMBL" id="MORL01000006">
    <property type="protein sequence ID" value="OIN58556.1"/>
    <property type="molecule type" value="Genomic_DNA"/>
</dbReference>
<keyword evidence="13" id="KW-1185">Reference proteome</keyword>
<dbReference type="Gene3D" id="2.60.40.4070">
    <property type="match status" value="1"/>
</dbReference>
<comment type="catalytic activity">
    <reaction evidence="10">
        <text>L-threonyl-[protein] + FAD = FMN-L-threonyl-[protein] + AMP + H(+)</text>
        <dbReference type="Rhea" id="RHEA:36847"/>
        <dbReference type="Rhea" id="RHEA-COMP:11060"/>
        <dbReference type="Rhea" id="RHEA-COMP:11061"/>
        <dbReference type="ChEBI" id="CHEBI:15378"/>
        <dbReference type="ChEBI" id="CHEBI:30013"/>
        <dbReference type="ChEBI" id="CHEBI:57692"/>
        <dbReference type="ChEBI" id="CHEBI:74257"/>
        <dbReference type="ChEBI" id="CHEBI:456215"/>
        <dbReference type="EC" id="2.7.1.180"/>
    </reaction>
</comment>
<dbReference type="Proteomes" id="UP000181790">
    <property type="component" value="Unassembled WGS sequence"/>
</dbReference>
<accession>A0A1S2VK39</accession>
<dbReference type="Pfam" id="PF02424">
    <property type="entry name" value="ApbE"/>
    <property type="match status" value="1"/>
</dbReference>
<dbReference type="InterPro" id="IPR003374">
    <property type="entry name" value="ApbE-like_sf"/>
</dbReference>
<dbReference type="InterPro" id="IPR014469">
    <property type="entry name" value="DUF2271"/>
</dbReference>
<evidence type="ECO:0000256" key="7">
    <source>
        <dbReference type="ARBA" id="ARBA00022827"/>
    </source>
</evidence>
<reference evidence="12 13" key="1">
    <citation type="submission" date="2016-10" db="EMBL/GenBank/DDBJ databases">
        <title>Arsenicibacter rosenii gen. nov., sp. nov., an efficient arsenic-methylating bacterium isolated from an arsenic-contaminated paddy soil.</title>
        <authorList>
            <person name="Huang K."/>
        </authorList>
    </citation>
    <scope>NUCLEOTIDE SEQUENCE [LARGE SCALE GENOMIC DNA]</scope>
    <source>
        <strain evidence="12 13">SM-1</strain>
    </source>
</reference>
<keyword evidence="8" id="KW-0460">Magnesium</keyword>
<evidence type="ECO:0000256" key="11">
    <source>
        <dbReference type="SAM" id="SignalP"/>
    </source>
</evidence>
<comment type="cofactor">
    <cofactor evidence="1">
        <name>Mg(2+)</name>
        <dbReference type="ChEBI" id="CHEBI:18420"/>
    </cofactor>
</comment>
<keyword evidence="11" id="KW-0732">Signal</keyword>
<name>A0A1S2VK39_9BACT</name>
<protein>
    <recommendedName>
        <fullName evidence="3">FAD:protein FMN transferase</fullName>
        <ecNumber evidence="2">2.7.1.180</ecNumber>
    </recommendedName>
    <alternativeName>
        <fullName evidence="9">Flavin transferase</fullName>
    </alternativeName>
</protein>
<proteinExistence type="predicted"/>
<dbReference type="PANTHER" id="PTHR30040:SF2">
    <property type="entry name" value="FAD:PROTEIN FMN TRANSFERASE"/>
    <property type="match status" value="1"/>
</dbReference>
<dbReference type="Pfam" id="PF10029">
    <property type="entry name" value="DUF2271"/>
    <property type="match status" value="1"/>
</dbReference>
<comment type="caution">
    <text evidence="12">The sequence shown here is derived from an EMBL/GenBank/DDBJ whole genome shotgun (WGS) entry which is preliminary data.</text>
</comment>
<evidence type="ECO:0000256" key="3">
    <source>
        <dbReference type="ARBA" id="ARBA00016337"/>
    </source>
</evidence>
<evidence type="ECO:0000256" key="4">
    <source>
        <dbReference type="ARBA" id="ARBA00022630"/>
    </source>
</evidence>
<evidence type="ECO:0000256" key="5">
    <source>
        <dbReference type="ARBA" id="ARBA00022679"/>
    </source>
</evidence>
<keyword evidence="4" id="KW-0285">Flavoprotein</keyword>
<evidence type="ECO:0000256" key="2">
    <source>
        <dbReference type="ARBA" id="ARBA00011955"/>
    </source>
</evidence>
<organism evidence="12 13">
    <name type="scientific">Arsenicibacter rosenii</name>
    <dbReference type="NCBI Taxonomy" id="1750698"/>
    <lineage>
        <taxon>Bacteria</taxon>
        <taxon>Pseudomonadati</taxon>
        <taxon>Bacteroidota</taxon>
        <taxon>Cytophagia</taxon>
        <taxon>Cytophagales</taxon>
        <taxon>Spirosomataceae</taxon>
        <taxon>Arsenicibacter</taxon>
    </lineage>
</organism>
<keyword evidence="5" id="KW-0808">Transferase</keyword>
<dbReference type="OrthoDB" id="9778595at2"/>
<dbReference type="EC" id="2.7.1.180" evidence="2"/>
<evidence type="ECO:0000256" key="6">
    <source>
        <dbReference type="ARBA" id="ARBA00022723"/>
    </source>
</evidence>
<keyword evidence="12" id="KW-0449">Lipoprotein</keyword>
<dbReference type="InterPro" id="IPR024932">
    <property type="entry name" value="ApbE"/>
</dbReference>
<feature type="signal peptide" evidence="11">
    <location>
        <begin position="1"/>
        <end position="22"/>
    </location>
</feature>
<evidence type="ECO:0000256" key="8">
    <source>
        <dbReference type="ARBA" id="ARBA00022842"/>
    </source>
</evidence>
<evidence type="ECO:0000313" key="13">
    <source>
        <dbReference type="Proteomes" id="UP000181790"/>
    </source>
</evidence>
<gene>
    <name evidence="12" type="ORF">BLX24_13355</name>
</gene>
<evidence type="ECO:0000256" key="9">
    <source>
        <dbReference type="ARBA" id="ARBA00031306"/>
    </source>
</evidence>
<dbReference type="Gene3D" id="3.10.520.10">
    <property type="entry name" value="ApbE-like domains"/>
    <property type="match status" value="1"/>
</dbReference>
<feature type="chain" id="PRO_5010193238" description="FAD:protein FMN transferase" evidence="11">
    <location>
        <begin position="23"/>
        <end position="512"/>
    </location>
</feature>
<dbReference type="PANTHER" id="PTHR30040">
    <property type="entry name" value="THIAMINE BIOSYNTHESIS LIPOPROTEIN APBE"/>
    <property type="match status" value="1"/>
</dbReference>
<evidence type="ECO:0000313" key="12">
    <source>
        <dbReference type="EMBL" id="OIN58556.1"/>
    </source>
</evidence>
<dbReference type="GO" id="GO:0016740">
    <property type="term" value="F:transferase activity"/>
    <property type="evidence" value="ECO:0007669"/>
    <property type="project" value="UniProtKB-KW"/>
</dbReference>
<keyword evidence="7" id="KW-0274">FAD</keyword>
<sequence length="512" mass="55419">MKPTTPVLAGCALLSIGSVAQAATMGLYVSHADHVLGTSLDLKLIASSEAGARRAEQKAMQEINRLTGILSGYDTQSEFSRWAATQHEAIPVSEDLFSVLQLFDQWHGQTNGALSASAQTISQLWQQGAIDGQTPSAAAKAEAIDLAGQTHWLLEPASRTATRVSTAPLRLNTFTKSYIINKACEAAMTVDGIDAVVVNAGGDIIVRGKHAAPIAVVNPRASAENDAPMARLSVQNQAVATSGDYRRGVQIDGNWYSHVVDPRTGEPASEVISATVVHPDAVVAGALSTAFNVASAGEREELTRAYPEAAYLLVTKDGKQLSNAKWSDLAVTMPESTAVLVADASDRLMSAKVLGISAAKPWNPDYELSINLELAKFEGRFRRPFVAVWVEDEDRNPVRNIALWYNKPRWLHELKSWYNNTRQQEGFDPASIAGATRSPGAYTLKWDGKDDKGQFVKAGKYTVVIEVAREHGTYQIMRKEMSFNAKAKQETLEGNVEISAASLDYHKKTGNP</sequence>
<dbReference type="SUPFAM" id="SSF143631">
    <property type="entry name" value="ApbE-like"/>
    <property type="match status" value="1"/>
</dbReference>
<dbReference type="RefSeq" id="WP_071503665.1">
    <property type="nucleotide sequence ID" value="NZ_MORL01000006.1"/>
</dbReference>
<evidence type="ECO:0000256" key="10">
    <source>
        <dbReference type="ARBA" id="ARBA00048540"/>
    </source>
</evidence>
<keyword evidence="6" id="KW-0479">Metal-binding</keyword>
<dbReference type="AlphaFoldDB" id="A0A1S2VK39"/>